<feature type="transmembrane region" description="Helical" evidence="8">
    <location>
        <begin position="264"/>
        <end position="285"/>
    </location>
</feature>
<feature type="transmembrane region" description="Helical" evidence="8">
    <location>
        <begin position="191"/>
        <end position="211"/>
    </location>
</feature>
<evidence type="ECO:0000259" key="9">
    <source>
        <dbReference type="PROSITE" id="PS50850"/>
    </source>
</evidence>
<feature type="transmembrane region" description="Helical" evidence="8">
    <location>
        <begin position="397"/>
        <end position="415"/>
    </location>
</feature>
<dbReference type="Gene3D" id="1.20.1250.20">
    <property type="entry name" value="MFS general substrate transporter like domains"/>
    <property type="match status" value="1"/>
</dbReference>
<feature type="transmembrane region" description="Helical" evidence="8">
    <location>
        <begin position="133"/>
        <end position="152"/>
    </location>
</feature>
<feature type="transmembrane region" description="Helical" evidence="8">
    <location>
        <begin position="102"/>
        <end position="121"/>
    </location>
</feature>
<feature type="transmembrane region" description="Helical" evidence="8">
    <location>
        <begin position="421"/>
        <end position="443"/>
    </location>
</feature>
<sequence>MPDTGGTTTTTTTATSSMEHNQQPQSGDAPGLPESGHHTTTMAPTAPADQIPPPAVTTTKKTWRFWAIIATLSFTGLMSAIEGTIITSALPTITDSLGGGDAYVWIPNAFLLAQVAVLPLFAQASNVFGRRSLLLLAVLLFTLGSGLCGGASSMRMLIAARALQGLGGGGINLLIETVLTDLVALRERGKYMAFVGLGATVGATAGPFLGGLITEHSSWRWCFYINVPIGGASFVALFFFLNVKYERSLSVAHRLRRIDFSGNAIFIAAIVSVLIATTWGGTLYSWSTYHIAVPLALGLFGILLFTAFEWTPRFCPEPSFPRVIVSNRTSASALILTFIHAVVTYFSYYFLPIYFQAVLGKSPMQSGVATLPSFAGSLIFAIAGGVLLSAIGRYKPIHLVGFGASIVAFGLFSIMDVNSSVAAWVCFQLLFAIGGGGLAGCLLPAVQAPLDEKHVATATGTWSFARYFGCIWGVAIPAAIFNNECRRLATTVSDPKIASFLTGDRAYQHATGAFLNTIEDPTIRGEVVGVFTGALRTCWLVGLGFAGLGFLITFAQREISLREELNNEFGMEDVKKTPESTSDEGIVLPAVKDPRSPSA</sequence>
<accession>A0ABR1VMS4</accession>
<dbReference type="SUPFAM" id="SSF103473">
    <property type="entry name" value="MFS general substrate transporter"/>
    <property type="match status" value="1"/>
</dbReference>
<feature type="compositionally biased region" description="Low complexity" evidence="7">
    <location>
        <begin position="1"/>
        <end position="15"/>
    </location>
</feature>
<evidence type="ECO:0000256" key="2">
    <source>
        <dbReference type="ARBA" id="ARBA00022448"/>
    </source>
</evidence>
<evidence type="ECO:0000256" key="7">
    <source>
        <dbReference type="SAM" id="MobiDB-lite"/>
    </source>
</evidence>
<feature type="transmembrane region" description="Helical" evidence="8">
    <location>
        <begin position="464"/>
        <end position="481"/>
    </location>
</feature>
<feature type="region of interest" description="Disordered" evidence="7">
    <location>
        <begin position="1"/>
        <end position="54"/>
    </location>
</feature>
<feature type="region of interest" description="Disordered" evidence="7">
    <location>
        <begin position="573"/>
        <end position="599"/>
    </location>
</feature>
<evidence type="ECO:0000256" key="5">
    <source>
        <dbReference type="ARBA" id="ARBA00023136"/>
    </source>
</evidence>
<evidence type="ECO:0000256" key="3">
    <source>
        <dbReference type="ARBA" id="ARBA00022692"/>
    </source>
</evidence>
<feature type="domain" description="Major facilitator superfamily (MFS) profile" evidence="9">
    <location>
        <begin position="68"/>
        <end position="561"/>
    </location>
</feature>
<comment type="caution">
    <text evidence="10">The sequence shown here is derived from an EMBL/GenBank/DDBJ whole genome shotgun (WGS) entry which is preliminary data.</text>
</comment>
<reference evidence="10 11" key="1">
    <citation type="submission" date="2023-01" db="EMBL/GenBank/DDBJ databases">
        <title>Analysis of 21 Apiospora genomes using comparative genomics revels a genus with tremendous synthesis potential of carbohydrate active enzymes and secondary metabolites.</title>
        <authorList>
            <person name="Sorensen T."/>
        </authorList>
    </citation>
    <scope>NUCLEOTIDE SEQUENCE [LARGE SCALE GENOMIC DNA]</scope>
    <source>
        <strain evidence="10 11">CBS 83171</strain>
    </source>
</reference>
<dbReference type="PROSITE" id="PS50850">
    <property type="entry name" value="MFS"/>
    <property type="match status" value="1"/>
</dbReference>
<feature type="transmembrane region" description="Helical" evidence="8">
    <location>
        <begin position="331"/>
        <end position="351"/>
    </location>
</feature>
<dbReference type="EMBL" id="JAQQWM010000003">
    <property type="protein sequence ID" value="KAK8072551.1"/>
    <property type="molecule type" value="Genomic_DNA"/>
</dbReference>
<feature type="transmembrane region" description="Helical" evidence="8">
    <location>
        <begin position="223"/>
        <end position="243"/>
    </location>
</feature>
<dbReference type="InterPro" id="IPR036259">
    <property type="entry name" value="MFS_trans_sf"/>
</dbReference>
<feature type="transmembrane region" description="Helical" evidence="8">
    <location>
        <begin position="158"/>
        <end position="179"/>
    </location>
</feature>
<proteinExistence type="predicted"/>
<evidence type="ECO:0000256" key="4">
    <source>
        <dbReference type="ARBA" id="ARBA00022989"/>
    </source>
</evidence>
<evidence type="ECO:0000313" key="11">
    <source>
        <dbReference type="Proteomes" id="UP001446871"/>
    </source>
</evidence>
<keyword evidence="2" id="KW-0813">Transport</keyword>
<keyword evidence="6" id="KW-0325">Glycoprotein</keyword>
<feature type="compositionally biased region" description="Polar residues" evidence="7">
    <location>
        <begin position="16"/>
        <end position="26"/>
    </location>
</feature>
<feature type="transmembrane region" description="Helical" evidence="8">
    <location>
        <begin position="65"/>
        <end position="90"/>
    </location>
</feature>
<feature type="transmembrane region" description="Helical" evidence="8">
    <location>
        <begin position="291"/>
        <end position="310"/>
    </location>
</feature>
<dbReference type="InterPro" id="IPR011701">
    <property type="entry name" value="MFS"/>
</dbReference>
<keyword evidence="11" id="KW-1185">Reference proteome</keyword>
<evidence type="ECO:0000313" key="10">
    <source>
        <dbReference type="EMBL" id="KAK8072551.1"/>
    </source>
</evidence>
<feature type="transmembrane region" description="Helical" evidence="8">
    <location>
        <begin position="534"/>
        <end position="555"/>
    </location>
</feature>
<dbReference type="Pfam" id="PF07690">
    <property type="entry name" value="MFS_1"/>
    <property type="match status" value="1"/>
</dbReference>
<gene>
    <name evidence="10" type="ORF">PG996_005899</name>
</gene>
<keyword evidence="4 8" id="KW-1133">Transmembrane helix</keyword>
<feature type="compositionally biased region" description="Low complexity" evidence="7">
    <location>
        <begin position="39"/>
        <end position="48"/>
    </location>
</feature>
<keyword evidence="5 8" id="KW-0472">Membrane</keyword>
<name>A0ABR1VMS4_9PEZI</name>
<dbReference type="PANTHER" id="PTHR23501">
    <property type="entry name" value="MAJOR FACILITATOR SUPERFAMILY"/>
    <property type="match status" value="1"/>
</dbReference>
<organism evidence="10 11">
    <name type="scientific">Apiospora saccharicola</name>
    <dbReference type="NCBI Taxonomy" id="335842"/>
    <lineage>
        <taxon>Eukaryota</taxon>
        <taxon>Fungi</taxon>
        <taxon>Dikarya</taxon>
        <taxon>Ascomycota</taxon>
        <taxon>Pezizomycotina</taxon>
        <taxon>Sordariomycetes</taxon>
        <taxon>Xylariomycetidae</taxon>
        <taxon>Amphisphaeriales</taxon>
        <taxon>Apiosporaceae</taxon>
        <taxon>Apiospora</taxon>
    </lineage>
</organism>
<evidence type="ECO:0000256" key="1">
    <source>
        <dbReference type="ARBA" id="ARBA00004141"/>
    </source>
</evidence>
<protein>
    <recommendedName>
        <fullName evidence="9">Major facilitator superfamily (MFS) profile domain-containing protein</fullName>
    </recommendedName>
</protein>
<dbReference type="Proteomes" id="UP001446871">
    <property type="component" value="Unassembled WGS sequence"/>
</dbReference>
<feature type="transmembrane region" description="Helical" evidence="8">
    <location>
        <begin position="371"/>
        <end position="390"/>
    </location>
</feature>
<evidence type="ECO:0000256" key="6">
    <source>
        <dbReference type="ARBA" id="ARBA00023180"/>
    </source>
</evidence>
<dbReference type="Gene3D" id="1.20.1720.10">
    <property type="entry name" value="Multidrug resistance protein D"/>
    <property type="match status" value="1"/>
</dbReference>
<evidence type="ECO:0000256" key="8">
    <source>
        <dbReference type="SAM" id="Phobius"/>
    </source>
</evidence>
<dbReference type="PANTHER" id="PTHR23501:SF187">
    <property type="entry name" value="MAJOR FACILITATOR SUPERFAMILY (MFS) PROFILE DOMAIN-CONTAINING PROTEIN"/>
    <property type="match status" value="1"/>
</dbReference>
<dbReference type="InterPro" id="IPR020846">
    <property type="entry name" value="MFS_dom"/>
</dbReference>
<comment type="subcellular location">
    <subcellularLocation>
        <location evidence="1">Membrane</location>
        <topology evidence="1">Multi-pass membrane protein</topology>
    </subcellularLocation>
</comment>
<keyword evidence="3 8" id="KW-0812">Transmembrane</keyword>